<dbReference type="SUPFAM" id="SSF56112">
    <property type="entry name" value="Protein kinase-like (PK-like)"/>
    <property type="match status" value="1"/>
</dbReference>
<comment type="similarity">
    <text evidence="1">Belongs to the glycosyl hydrolase 13 family.</text>
</comment>
<reference evidence="3 4" key="1">
    <citation type="submission" date="2019-02" db="EMBL/GenBank/DDBJ databases">
        <title>Genome sequencing of the rare red list fungi Bondarzewia mesenterica.</title>
        <authorList>
            <person name="Buettner E."/>
            <person name="Kellner H."/>
        </authorList>
    </citation>
    <scope>NUCLEOTIDE SEQUENCE [LARGE SCALE GENOMIC DNA]</scope>
    <source>
        <strain evidence="3 4">DSM 108281</strain>
    </source>
</reference>
<dbReference type="SUPFAM" id="SSF51445">
    <property type="entry name" value="(Trans)glycosidases"/>
    <property type="match status" value="1"/>
</dbReference>
<feature type="region of interest" description="Disordered" evidence="2">
    <location>
        <begin position="1"/>
        <end position="28"/>
    </location>
</feature>
<sequence>MGQPPLARPASGGFEHAPVVDGYPVQGRPSPQLQVPVVPPKHYAGQLIPMAAQRVPVPGERLPVHPAQQMQMQQQQQQRPGTIQAKPQRRVGLDGFNFSAVLGKGNFGKVMLAEEKSSSILYAIKVLKKEFIIDNNEVESGRTQFANMVKTCHTTGVQVIADTIFNHMTGVEGRTGVGRTSFTHFNLATDTSDVPSKFTAYANDIFSLGVDGLRLDIVKKLTASASTAPDIAASNIKNFTTLISKQPYIKQEVIWGPDEPIQPTEYVGIGWVPSKSANVFVMNHDTERVSSFLSAHHHSSFPLLNCRTFKKAGDSLNYTSPSNTYTNALIFSLAHPYGRPTVLSSYKYSGRNDGVPNNAWTAFDGDDGFGHDFDAPIVERTEQQRQFTQIIPTFVCLSCTGEHFNFPFIFTTPQALSIPPPPLSPLLRTRHMHIIRVHTRTCIVTLPIPSDLDSSTSATFAEHVPNPAILTESGFMLAHAVPSFRHFDVTGFHAHPLHLQPLVVL</sequence>
<keyword evidence="4" id="KW-1185">Reference proteome</keyword>
<evidence type="ECO:0000313" key="3">
    <source>
        <dbReference type="EMBL" id="THH08746.1"/>
    </source>
</evidence>
<dbReference type="Gene3D" id="3.30.200.20">
    <property type="entry name" value="Phosphorylase Kinase, domain 1"/>
    <property type="match status" value="1"/>
</dbReference>
<dbReference type="InterPro" id="IPR011009">
    <property type="entry name" value="Kinase-like_dom_sf"/>
</dbReference>
<evidence type="ECO:0000256" key="2">
    <source>
        <dbReference type="SAM" id="MobiDB-lite"/>
    </source>
</evidence>
<dbReference type="AlphaFoldDB" id="A0A4S4LAM0"/>
<proteinExistence type="inferred from homology"/>
<evidence type="ECO:0000256" key="1">
    <source>
        <dbReference type="ARBA" id="ARBA00008061"/>
    </source>
</evidence>
<gene>
    <name evidence="3" type="ORF">EW146_g8892</name>
</gene>
<dbReference type="Gene3D" id="3.20.20.80">
    <property type="entry name" value="Glycosidases"/>
    <property type="match status" value="2"/>
</dbReference>
<dbReference type="OrthoDB" id="550577at2759"/>
<dbReference type="PANTHER" id="PTHR43447">
    <property type="entry name" value="ALPHA-AMYLASE"/>
    <property type="match status" value="1"/>
</dbReference>
<evidence type="ECO:0008006" key="5">
    <source>
        <dbReference type="Google" id="ProtNLM"/>
    </source>
</evidence>
<dbReference type="InterPro" id="IPR017853">
    <property type="entry name" value="GH"/>
</dbReference>
<accession>A0A4S4LAM0</accession>
<protein>
    <recommendedName>
        <fullName evidence="5">Protein kinase domain-containing protein</fullName>
    </recommendedName>
</protein>
<organism evidence="3 4">
    <name type="scientific">Bondarzewia mesenterica</name>
    <dbReference type="NCBI Taxonomy" id="1095465"/>
    <lineage>
        <taxon>Eukaryota</taxon>
        <taxon>Fungi</taxon>
        <taxon>Dikarya</taxon>
        <taxon>Basidiomycota</taxon>
        <taxon>Agaricomycotina</taxon>
        <taxon>Agaricomycetes</taxon>
        <taxon>Russulales</taxon>
        <taxon>Bondarzewiaceae</taxon>
        <taxon>Bondarzewia</taxon>
    </lineage>
</organism>
<name>A0A4S4LAM0_9AGAM</name>
<comment type="caution">
    <text evidence="3">The sequence shown here is derived from an EMBL/GenBank/DDBJ whole genome shotgun (WGS) entry which is preliminary data.</text>
</comment>
<evidence type="ECO:0000313" key="4">
    <source>
        <dbReference type="Proteomes" id="UP000310158"/>
    </source>
</evidence>
<dbReference type="EMBL" id="SGPL01000676">
    <property type="protein sequence ID" value="THH08746.1"/>
    <property type="molecule type" value="Genomic_DNA"/>
</dbReference>
<dbReference type="Proteomes" id="UP000310158">
    <property type="component" value="Unassembled WGS sequence"/>
</dbReference>